<dbReference type="EMBL" id="FQXR01000014">
    <property type="protein sequence ID" value="SHI14025.1"/>
    <property type="molecule type" value="Genomic_DNA"/>
</dbReference>
<keyword evidence="3" id="KW-0067">ATP-binding</keyword>
<evidence type="ECO:0000259" key="6">
    <source>
        <dbReference type="PROSITE" id="PS51096"/>
    </source>
</evidence>
<dbReference type="SUPFAM" id="SSF52540">
    <property type="entry name" value="P-loop containing nucleoside triphosphate hydrolases"/>
    <property type="match status" value="1"/>
</dbReference>
<dbReference type="GO" id="GO:0016740">
    <property type="term" value="F:transferase activity"/>
    <property type="evidence" value="ECO:0007669"/>
    <property type="project" value="UniProtKB-KW"/>
</dbReference>
<evidence type="ECO:0000256" key="3">
    <source>
        <dbReference type="ARBA" id="ARBA00022840"/>
    </source>
</evidence>
<proteinExistence type="predicted"/>
<keyword evidence="9" id="KW-1185">Reference proteome</keyword>
<keyword evidence="2" id="KW-0547">Nucleotide-binding</keyword>
<dbReference type="Gene3D" id="1.10.1790.10">
    <property type="entry name" value="PRD domain"/>
    <property type="match status" value="1"/>
</dbReference>
<evidence type="ECO:0000259" key="5">
    <source>
        <dbReference type="PROSITE" id="PS51094"/>
    </source>
</evidence>
<dbReference type="InterPro" id="IPR027417">
    <property type="entry name" value="P-loop_NTPase"/>
</dbReference>
<dbReference type="PANTHER" id="PTHR32071">
    <property type="entry name" value="TRANSCRIPTIONAL REGULATORY PROTEIN"/>
    <property type="match status" value="1"/>
</dbReference>
<dbReference type="InterPro" id="IPR002178">
    <property type="entry name" value="PTS_EIIA_type-2_dom"/>
</dbReference>
<dbReference type="RefSeq" id="WP_072744988.1">
    <property type="nucleotide sequence ID" value="NZ_FQXR01000014.1"/>
</dbReference>
<dbReference type="PROSITE" id="PS51096">
    <property type="entry name" value="PTS_EIIA_TYPE_4"/>
    <property type="match status" value="1"/>
</dbReference>
<accession>A0A1M5YPF9</accession>
<dbReference type="Pfam" id="PF00158">
    <property type="entry name" value="Sigma54_activat"/>
    <property type="match status" value="1"/>
</dbReference>
<dbReference type="SUPFAM" id="SSF63520">
    <property type="entry name" value="PTS-regulatory domain, PRD"/>
    <property type="match status" value="1"/>
</dbReference>
<dbReference type="GO" id="GO:0001216">
    <property type="term" value="F:DNA-binding transcription activator activity"/>
    <property type="evidence" value="ECO:0007669"/>
    <property type="project" value="InterPro"/>
</dbReference>
<feature type="domain" description="Sigma-54 factor interaction" evidence="4">
    <location>
        <begin position="138"/>
        <end position="372"/>
    </location>
</feature>
<evidence type="ECO:0000313" key="8">
    <source>
        <dbReference type="EMBL" id="SHI14025.1"/>
    </source>
</evidence>
<name>A0A1M5YPF9_9FIRM</name>
<dbReference type="SUPFAM" id="SSF55804">
    <property type="entry name" value="Phoshotransferase/anion transport protein"/>
    <property type="match status" value="1"/>
</dbReference>
<dbReference type="PROSITE" id="PS51372">
    <property type="entry name" value="PRD_2"/>
    <property type="match status" value="1"/>
</dbReference>
<dbReference type="Pfam" id="PF04552">
    <property type="entry name" value="Sigma54_DBD"/>
    <property type="match status" value="1"/>
</dbReference>
<evidence type="ECO:0000256" key="1">
    <source>
        <dbReference type="ARBA" id="ARBA00022679"/>
    </source>
</evidence>
<evidence type="ECO:0000313" key="9">
    <source>
        <dbReference type="Proteomes" id="UP000184389"/>
    </source>
</evidence>
<dbReference type="Pfam" id="PF03610">
    <property type="entry name" value="EIIA-man"/>
    <property type="match status" value="1"/>
</dbReference>
<dbReference type="Gene3D" id="3.40.50.300">
    <property type="entry name" value="P-loop containing nucleotide triphosphate hydrolases"/>
    <property type="match status" value="1"/>
</dbReference>
<evidence type="ECO:0000259" key="7">
    <source>
        <dbReference type="PROSITE" id="PS51372"/>
    </source>
</evidence>
<dbReference type="Gene3D" id="1.10.10.60">
    <property type="entry name" value="Homeodomain-like"/>
    <property type="match status" value="1"/>
</dbReference>
<sequence>MKEKLKKLIEREDKKNPYTDEQISEFLQVSRELVTNLRNELNIPNSRGRRMSNLVDIVNSILEKDENISERDLTQKVNEKGFKVSRHTIRECKKEIGLQKRGSIKKTNENIDNSIQKENTNSIGLNKPEEGYKAFKNIIGSEGSLKPHIQLAKAAVLYPPHGLHTLILGATGVGKSELAAAMYEFAKESGTISKEMPFIIFNCADYADNPQLLMSQLFGYAKSAFTGAEEDKEGLVEKANESVIFLDEVHRLPAEGQELLFYIIDKGKFRRLGETDKERHVQVTIIAATTENPDSTLLATFRRRIPMIIELPTLSERPLNERLDIIKEFYRKEANRTQNSVKVKNEALGALLLYDCPGNIGQLRSDIQVSCARSFLNCVVNRGDVMEVSINELPLSAKKGLLKIRNNRKEMQELTGNVDIVIHPDNNPMKMTPYENLYILPNEIYGYIENRYNELNEQNINQEAINHIIGVEMEGKLEDLMNKVRRNTRPLEKKDLMKIVGPEIINVVEKIIKVARWRLGINADDLYYVLAAHLSTTIERVKQGKEAKNPQLDKIKRDYKEEFEVAKEMVAIIEKELNVELSEDEAGFITMYLRMTREEENKVEGRVGVILISHGNVASGMAEVANKLLGVNHVKAIEMALDEKPEMALERATEMAKIADEGKGVLLLVDMGSLVTFGELITKRTGIRTRSIARTDTLMVVEAVRRSILPDADLDEIADALEEEPKYITKVATRKGKDKNKPKVILTMCITGQGSAKKIKELIENLVNEYDESVNIIPIGAVYEDVNIIIENIEKTNEILAIIGTVDPKIDRIPYISLENIISGNIEEKIKEVLFDAKLDVKRGKELKVVDILDSRTTIFNMKTSSKEETIKKLSELLSENNYVDESFFSSVVDRERIGSTNLTKGVAIPHGDPAGVIKPGIGLGILENEIDWDGQKTGVVALLAFDETCIELVREISNFFHEEGNYEKLKKSTEINEIIQLFRR</sequence>
<dbReference type="InterPro" id="IPR011608">
    <property type="entry name" value="PRD"/>
</dbReference>
<dbReference type="CDD" id="cd00211">
    <property type="entry name" value="PTS_IIA_fru"/>
    <property type="match status" value="1"/>
</dbReference>
<organism evidence="8 9">
    <name type="scientific">Sporanaerobacter acetigenes DSM 13106</name>
    <dbReference type="NCBI Taxonomy" id="1123281"/>
    <lineage>
        <taxon>Bacteria</taxon>
        <taxon>Bacillati</taxon>
        <taxon>Bacillota</taxon>
        <taxon>Tissierellia</taxon>
        <taxon>Tissierellales</taxon>
        <taxon>Sporanaerobacteraceae</taxon>
        <taxon>Sporanaerobacter</taxon>
    </lineage>
</organism>
<dbReference type="InterPro" id="IPR004701">
    <property type="entry name" value="PTS_EIIA_man-typ"/>
</dbReference>
<gene>
    <name evidence="8" type="ORF">SAMN02745180_02351</name>
</gene>
<keyword evidence="1" id="KW-0808">Transferase</keyword>
<dbReference type="InterPro" id="IPR002078">
    <property type="entry name" value="Sigma_54_int"/>
</dbReference>
<dbReference type="PROSITE" id="PS51094">
    <property type="entry name" value="PTS_EIIA_TYPE_2"/>
    <property type="match status" value="1"/>
</dbReference>
<dbReference type="STRING" id="1123281.SAMN02745180_02351"/>
<dbReference type="PROSITE" id="PS50045">
    <property type="entry name" value="SIGMA54_INTERACT_4"/>
    <property type="match status" value="1"/>
</dbReference>
<dbReference type="InterPro" id="IPR016152">
    <property type="entry name" value="PTrfase/Anion_transptr"/>
</dbReference>
<dbReference type="InterPro" id="IPR036634">
    <property type="entry name" value="PRD_sf"/>
</dbReference>
<dbReference type="PANTHER" id="PTHR32071:SF38">
    <property type="entry name" value="PSP OPERON TRANSCRIPTIONAL ACTIVATOR"/>
    <property type="match status" value="1"/>
</dbReference>
<dbReference type="CDD" id="cd00009">
    <property type="entry name" value="AAA"/>
    <property type="match status" value="1"/>
</dbReference>
<dbReference type="Pfam" id="PF00359">
    <property type="entry name" value="PTS_EIIA_2"/>
    <property type="match status" value="1"/>
</dbReference>
<dbReference type="SMART" id="SM00382">
    <property type="entry name" value="AAA"/>
    <property type="match status" value="1"/>
</dbReference>
<dbReference type="Pfam" id="PF00874">
    <property type="entry name" value="PRD"/>
    <property type="match status" value="1"/>
</dbReference>
<dbReference type="AlphaFoldDB" id="A0A1M5YPF9"/>
<dbReference type="GO" id="GO:0016020">
    <property type="term" value="C:membrane"/>
    <property type="evidence" value="ECO:0007669"/>
    <property type="project" value="InterPro"/>
</dbReference>
<protein>
    <submittedName>
        <fullName evidence="8">Transcriptional regulatory protein LevR, contains PRD, AAA+ and EIIA domains</fullName>
    </submittedName>
</protein>
<dbReference type="InterPro" id="IPR003593">
    <property type="entry name" value="AAA+_ATPase"/>
</dbReference>
<evidence type="ECO:0000259" key="4">
    <source>
        <dbReference type="PROSITE" id="PS50045"/>
    </source>
</evidence>
<evidence type="ECO:0000256" key="2">
    <source>
        <dbReference type="ARBA" id="ARBA00022741"/>
    </source>
</evidence>
<dbReference type="Gene3D" id="3.40.930.10">
    <property type="entry name" value="Mannitol-specific EII, Chain A"/>
    <property type="match status" value="1"/>
</dbReference>
<feature type="domain" description="PTS EIIA type-2" evidence="5">
    <location>
        <begin position="851"/>
        <end position="985"/>
    </location>
</feature>
<dbReference type="Proteomes" id="UP000184389">
    <property type="component" value="Unassembled WGS sequence"/>
</dbReference>
<dbReference type="GO" id="GO:0005524">
    <property type="term" value="F:ATP binding"/>
    <property type="evidence" value="ECO:0007669"/>
    <property type="project" value="UniProtKB-KW"/>
</dbReference>
<feature type="domain" description="PTS EIIA type-4" evidence="6">
    <location>
        <begin position="606"/>
        <end position="728"/>
    </location>
</feature>
<dbReference type="GO" id="GO:0009401">
    <property type="term" value="P:phosphoenolpyruvate-dependent sugar phosphotransferase system"/>
    <property type="evidence" value="ECO:0007669"/>
    <property type="project" value="InterPro"/>
</dbReference>
<feature type="domain" description="PRD" evidence="7">
    <location>
        <begin position="499"/>
        <end position="603"/>
    </location>
</feature>
<reference evidence="8 9" key="1">
    <citation type="submission" date="2016-11" db="EMBL/GenBank/DDBJ databases">
        <authorList>
            <person name="Jaros S."/>
            <person name="Januszkiewicz K."/>
            <person name="Wedrychowicz H."/>
        </authorList>
    </citation>
    <scope>NUCLEOTIDE SEQUENCE [LARGE SCALE GENOMIC DNA]</scope>
    <source>
        <strain evidence="8 9">DSM 13106</strain>
    </source>
</reference>
<dbReference type="InterPro" id="IPR007634">
    <property type="entry name" value="RNA_pol_sigma_54_DNA-bd"/>
</dbReference>
<dbReference type="OrthoDB" id="9765164at2"/>
<dbReference type="SUPFAM" id="SSF53062">
    <property type="entry name" value="PTS system fructose IIA component-like"/>
    <property type="match status" value="1"/>
</dbReference>
<dbReference type="Gene3D" id="3.40.50.510">
    <property type="entry name" value="Phosphotransferase system, mannose-type IIA component"/>
    <property type="match status" value="1"/>
</dbReference>
<dbReference type="InterPro" id="IPR036662">
    <property type="entry name" value="PTS_EIIA_man-typ_sf"/>
</dbReference>